<evidence type="ECO:0000259" key="11">
    <source>
        <dbReference type="PROSITE" id="PS50089"/>
    </source>
</evidence>
<dbReference type="Proteomes" id="UP001652623">
    <property type="component" value="Chromosome 9"/>
</dbReference>
<feature type="domain" description="RING-type" evidence="11">
    <location>
        <begin position="125"/>
        <end position="167"/>
    </location>
</feature>
<comment type="catalytic activity">
    <reaction evidence="1">
        <text>S-ubiquitinyl-[E2 ubiquitin-conjugating enzyme]-L-cysteine + [acceptor protein]-L-lysine = [E2 ubiquitin-conjugating enzyme]-L-cysteine + N(6)-ubiquitinyl-[acceptor protein]-L-lysine.</text>
        <dbReference type="EC" id="2.3.2.27"/>
    </reaction>
</comment>
<keyword evidence="5" id="KW-0479">Metal-binding</keyword>
<dbReference type="InterPro" id="IPR001841">
    <property type="entry name" value="Znf_RING"/>
</dbReference>
<dbReference type="SUPFAM" id="SSF57850">
    <property type="entry name" value="RING/U-box"/>
    <property type="match status" value="1"/>
</dbReference>
<keyword evidence="8" id="KW-0862">Zinc</keyword>
<keyword evidence="10" id="KW-1133">Transmembrane helix</keyword>
<gene>
    <name evidence="13" type="primary">LOC107425933</name>
</gene>
<keyword evidence="12" id="KW-1185">Reference proteome</keyword>
<feature type="transmembrane region" description="Helical" evidence="10">
    <location>
        <begin position="34"/>
        <end position="58"/>
    </location>
</feature>
<evidence type="ECO:0000256" key="6">
    <source>
        <dbReference type="ARBA" id="ARBA00022771"/>
    </source>
</evidence>
<dbReference type="GO" id="GO:0008270">
    <property type="term" value="F:zinc ion binding"/>
    <property type="evidence" value="ECO:0007669"/>
    <property type="project" value="UniProtKB-KW"/>
</dbReference>
<dbReference type="Gene3D" id="3.30.40.10">
    <property type="entry name" value="Zinc/RING finger domain, C3HC4 (zinc finger)"/>
    <property type="match status" value="1"/>
</dbReference>
<dbReference type="AlphaFoldDB" id="A0A6P4A738"/>
<sequence length="350" mass="39545">MEPNYKHFYNLGPQPLPPIKILANQLPHPTSDSAFPILAIAVLSIMAIAFLLASYYIFVTKCCSNWHQLNILRRFSILQAQQNEDSFIVFSPTMWNRGLHESIIRGIPTFQFKGGEVENRSVFGCVVCLNEFQVHDTLRVLPNCSHAFHLDCIDIWLQSNANCPLCRTSISGTIRCPIDHIIAPSSSPQASDDQLFSNSLMGSDEDFVVIELGEEEDHVLFPQRQQERNDSGEVLVQTKGLQSPRKVEHKVGKAKLRKCHHGSIMGDECIDVREKDDQFSIQPIRRSFSWDSAADRQLYLTVQAIINQQSKPNSEVSTSGVSDSRVRRSFFPFRQGRVSKNAVLPTECDL</sequence>
<organism evidence="12 13">
    <name type="scientific">Ziziphus jujuba</name>
    <name type="common">Chinese jujube</name>
    <name type="synonym">Ziziphus sativa</name>
    <dbReference type="NCBI Taxonomy" id="326968"/>
    <lineage>
        <taxon>Eukaryota</taxon>
        <taxon>Viridiplantae</taxon>
        <taxon>Streptophyta</taxon>
        <taxon>Embryophyta</taxon>
        <taxon>Tracheophyta</taxon>
        <taxon>Spermatophyta</taxon>
        <taxon>Magnoliopsida</taxon>
        <taxon>eudicotyledons</taxon>
        <taxon>Gunneridae</taxon>
        <taxon>Pentapetalae</taxon>
        <taxon>rosids</taxon>
        <taxon>fabids</taxon>
        <taxon>Rosales</taxon>
        <taxon>Rhamnaceae</taxon>
        <taxon>Paliureae</taxon>
        <taxon>Ziziphus</taxon>
    </lineage>
</organism>
<evidence type="ECO:0000256" key="9">
    <source>
        <dbReference type="PROSITE-ProRule" id="PRU00175"/>
    </source>
</evidence>
<evidence type="ECO:0000256" key="10">
    <source>
        <dbReference type="SAM" id="Phobius"/>
    </source>
</evidence>
<keyword evidence="4" id="KW-0808">Transferase</keyword>
<evidence type="ECO:0000313" key="12">
    <source>
        <dbReference type="Proteomes" id="UP001652623"/>
    </source>
</evidence>
<proteinExistence type="predicted"/>
<dbReference type="InterPro" id="IPR044600">
    <property type="entry name" value="ATL1/ATL16-like"/>
</dbReference>
<dbReference type="EC" id="2.3.2.27" evidence="3"/>
<reference evidence="13" key="1">
    <citation type="submission" date="2025-08" db="UniProtKB">
        <authorList>
            <consortium name="RefSeq"/>
        </authorList>
    </citation>
    <scope>IDENTIFICATION</scope>
    <source>
        <tissue evidence="13">Seedling</tissue>
    </source>
</reference>
<evidence type="ECO:0000256" key="3">
    <source>
        <dbReference type="ARBA" id="ARBA00012483"/>
    </source>
</evidence>
<evidence type="ECO:0000256" key="8">
    <source>
        <dbReference type="ARBA" id="ARBA00022833"/>
    </source>
</evidence>
<dbReference type="GO" id="GO:0061630">
    <property type="term" value="F:ubiquitin protein ligase activity"/>
    <property type="evidence" value="ECO:0007669"/>
    <property type="project" value="UniProtKB-EC"/>
</dbReference>
<comment type="pathway">
    <text evidence="2">Protein modification; protein ubiquitination.</text>
</comment>
<dbReference type="PANTHER" id="PTHR46913">
    <property type="entry name" value="RING-H2 FINGER PROTEIN ATL16"/>
    <property type="match status" value="1"/>
</dbReference>
<evidence type="ECO:0000256" key="2">
    <source>
        <dbReference type="ARBA" id="ARBA00004906"/>
    </source>
</evidence>
<dbReference type="CDD" id="cd16461">
    <property type="entry name" value="RING-H2_EL5-like"/>
    <property type="match status" value="1"/>
</dbReference>
<dbReference type="GO" id="GO:0016567">
    <property type="term" value="P:protein ubiquitination"/>
    <property type="evidence" value="ECO:0007669"/>
    <property type="project" value="InterPro"/>
</dbReference>
<dbReference type="InterPro" id="IPR013083">
    <property type="entry name" value="Znf_RING/FYVE/PHD"/>
</dbReference>
<dbReference type="PANTHER" id="PTHR46913:SF8">
    <property type="entry name" value="RING-TYPE E3 UBIQUITIN TRANSFERASE"/>
    <property type="match status" value="1"/>
</dbReference>
<name>A0A6P4A738_ZIZJJ</name>
<evidence type="ECO:0000256" key="1">
    <source>
        <dbReference type="ARBA" id="ARBA00000900"/>
    </source>
</evidence>
<dbReference type="Pfam" id="PF13639">
    <property type="entry name" value="zf-RING_2"/>
    <property type="match status" value="1"/>
</dbReference>
<evidence type="ECO:0000256" key="5">
    <source>
        <dbReference type="ARBA" id="ARBA00022723"/>
    </source>
</evidence>
<evidence type="ECO:0000256" key="4">
    <source>
        <dbReference type="ARBA" id="ARBA00022679"/>
    </source>
</evidence>
<evidence type="ECO:0000256" key="7">
    <source>
        <dbReference type="ARBA" id="ARBA00022786"/>
    </source>
</evidence>
<keyword evidence="6 9" id="KW-0863">Zinc-finger</keyword>
<accession>A0A6P4A738</accession>
<dbReference type="GeneID" id="107425933"/>
<protein>
    <recommendedName>
        <fullName evidence="3">RING-type E3 ubiquitin transferase</fullName>
        <ecNumber evidence="3">2.3.2.27</ecNumber>
    </recommendedName>
</protein>
<dbReference type="SMART" id="SM00184">
    <property type="entry name" value="RING"/>
    <property type="match status" value="1"/>
</dbReference>
<dbReference type="KEGG" id="zju:107425933"/>
<dbReference type="PROSITE" id="PS50089">
    <property type="entry name" value="ZF_RING_2"/>
    <property type="match status" value="1"/>
</dbReference>
<dbReference type="InParanoid" id="A0A6P4A738"/>
<keyword evidence="7" id="KW-0833">Ubl conjugation pathway</keyword>
<evidence type="ECO:0000313" key="13">
    <source>
        <dbReference type="RefSeq" id="XP_015891490.3"/>
    </source>
</evidence>
<keyword evidence="10" id="KW-0472">Membrane</keyword>
<dbReference type="RefSeq" id="XP_015891490.3">
    <property type="nucleotide sequence ID" value="XM_016036004.4"/>
</dbReference>
<keyword evidence="10" id="KW-0812">Transmembrane</keyword>